<dbReference type="Pfam" id="PF17919">
    <property type="entry name" value="RT_RNaseH_2"/>
    <property type="match status" value="1"/>
</dbReference>
<dbReference type="AlphaFoldDB" id="A0A6L2JW74"/>
<dbReference type="InterPro" id="IPR043502">
    <property type="entry name" value="DNA/RNA_pol_sf"/>
</dbReference>
<dbReference type="PANTHER" id="PTHR33067">
    <property type="entry name" value="RNA-DIRECTED DNA POLYMERASE-RELATED"/>
    <property type="match status" value="1"/>
</dbReference>
<dbReference type="PANTHER" id="PTHR33067:SF35">
    <property type="entry name" value="ASPARTIC PEPTIDASE DDI1-TYPE DOMAIN-CONTAINING PROTEIN"/>
    <property type="match status" value="1"/>
</dbReference>
<dbReference type="InterPro" id="IPR043128">
    <property type="entry name" value="Rev_trsase/Diguanyl_cyclase"/>
</dbReference>
<dbReference type="CDD" id="cd00303">
    <property type="entry name" value="retropepsin_like"/>
    <property type="match status" value="1"/>
</dbReference>
<dbReference type="EMBL" id="BKCJ010001409">
    <property type="protein sequence ID" value="GEU41226.1"/>
    <property type="molecule type" value="Genomic_DNA"/>
</dbReference>
<feature type="compositionally biased region" description="Polar residues" evidence="1">
    <location>
        <begin position="1"/>
        <end position="16"/>
    </location>
</feature>
<feature type="domain" description="Reverse transcriptase/retrotransposon-derived protein RNase H-like" evidence="2">
    <location>
        <begin position="833"/>
        <end position="896"/>
    </location>
</feature>
<organism evidence="3">
    <name type="scientific">Tanacetum cinerariifolium</name>
    <name type="common">Dalmatian daisy</name>
    <name type="synonym">Chrysanthemum cinerariifolium</name>
    <dbReference type="NCBI Taxonomy" id="118510"/>
    <lineage>
        <taxon>Eukaryota</taxon>
        <taxon>Viridiplantae</taxon>
        <taxon>Streptophyta</taxon>
        <taxon>Embryophyta</taxon>
        <taxon>Tracheophyta</taxon>
        <taxon>Spermatophyta</taxon>
        <taxon>Magnoliopsida</taxon>
        <taxon>eudicotyledons</taxon>
        <taxon>Gunneridae</taxon>
        <taxon>Pentapetalae</taxon>
        <taxon>asterids</taxon>
        <taxon>campanulids</taxon>
        <taxon>Asterales</taxon>
        <taxon>Asteraceae</taxon>
        <taxon>Asteroideae</taxon>
        <taxon>Anthemideae</taxon>
        <taxon>Anthemidinae</taxon>
        <taxon>Tanacetum</taxon>
    </lineage>
</organism>
<protein>
    <submittedName>
        <fullName evidence="3">Reverse transcriptase domain-containing protein</fullName>
    </submittedName>
</protein>
<keyword evidence="3" id="KW-0695">RNA-directed DNA polymerase</keyword>
<dbReference type="SUPFAM" id="SSF56672">
    <property type="entry name" value="DNA/RNA polymerases"/>
    <property type="match status" value="1"/>
</dbReference>
<evidence type="ECO:0000256" key="1">
    <source>
        <dbReference type="SAM" id="MobiDB-lite"/>
    </source>
</evidence>
<comment type="caution">
    <text evidence="3">The sequence shown here is derived from an EMBL/GenBank/DDBJ whole genome shotgun (WGS) entry which is preliminary data.</text>
</comment>
<evidence type="ECO:0000259" key="2">
    <source>
        <dbReference type="Pfam" id="PF17919"/>
    </source>
</evidence>
<reference evidence="3" key="1">
    <citation type="journal article" date="2019" name="Sci. Rep.">
        <title>Draft genome of Tanacetum cinerariifolium, the natural source of mosquito coil.</title>
        <authorList>
            <person name="Yamashiro T."/>
            <person name="Shiraishi A."/>
            <person name="Satake H."/>
            <person name="Nakayama K."/>
        </authorList>
    </citation>
    <scope>NUCLEOTIDE SEQUENCE</scope>
</reference>
<evidence type="ECO:0000313" key="3">
    <source>
        <dbReference type="EMBL" id="GEU41226.1"/>
    </source>
</evidence>
<accession>A0A6L2JW74</accession>
<keyword evidence="3" id="KW-0808">Transferase</keyword>
<gene>
    <name evidence="3" type="ORF">Tci_013204</name>
</gene>
<dbReference type="InterPro" id="IPR021109">
    <property type="entry name" value="Peptidase_aspartic_dom_sf"/>
</dbReference>
<dbReference type="Gene3D" id="3.30.70.270">
    <property type="match status" value="1"/>
</dbReference>
<dbReference type="Gene3D" id="2.40.70.10">
    <property type="entry name" value="Acid Proteases"/>
    <property type="match status" value="1"/>
</dbReference>
<sequence length="897" mass="101931">MRTRSQSRNNFPQQEASPAIVEPLRIEFPFLKDQFQEDPPKDPPEVSMADNRTMAEVLQAPTECYEDAIVIPEISVNNFELKHGLINLVQNKQFFGHDKEDPRAHIRYFNKITSTMRVPNVPSSSIKLMLFPFSLEGAAWIWLEKEAPRSILTWDDLVSKFINQAYPHHGFSKLHQLDTFYNALNVNDQDSLNSSAGGNFLDKVPRECLKIIESKSKVCQTRAKAVVAKVSMSSSTLVISSEVSELKDMARALLLEGKNNPQLQLHLLLLLQLKQLSQTMLLAVAFTHTKIVPLQAKKFIETTSKISEPVVAPVSVPMPNLKPSIPYPLRRNNERRRDQAKEQIEKFYEIFKDMSFEISVTDALILMPKFASTLKALIGNKEKLSEMARTLMNEHYSAVILKKLPRKLGDPGKFLIPCEFLGMDECLALADLGASINLMPLSVWEGLLLLELTPTCMTLELTDRSVSKPIGITKDVSVKVGVFHFPADFVVVDFEPDPRVLLIPERCFLKTGRALTDVKEYSQEVLDFSDVTTSGNPTPYDDLIISTTSPTLTLFGDSDFLLFEEADAFLGLEDDPNSPELNPFYYDPEGDILLLEAILNSEPLPLLPNHEQFLPSFKKELKVCEAKTIKSSVDEPLEVKLKDLPPHLEYVFLEGDNKLPVIIAKELRDEEKSALIKVLKSHKRAIAWKLSDIQDINLEFCTHKILMEEDYKPAVQHQRRVNPKIHDVIKKKVEKLLDAGLIYPISDSPWVSPEKTKFTCPYGMFAYRRMPFDLCNAPDTYQRYTNLSLNWEKSHFMVKEGIVLGHKIYKNGIEVDKAKVDVIAKLRHPTTAKDCIKAFQMLKEKLTEAPILIAPNWDLPFELMCDVSDFAIGVVLGQRHEKHFKPIHYASKMMNDE</sequence>
<dbReference type="InterPro" id="IPR041577">
    <property type="entry name" value="RT_RNaseH_2"/>
</dbReference>
<feature type="region of interest" description="Disordered" evidence="1">
    <location>
        <begin position="1"/>
        <end position="20"/>
    </location>
</feature>
<dbReference type="Gene3D" id="3.10.10.10">
    <property type="entry name" value="HIV Type 1 Reverse Transcriptase, subunit A, domain 1"/>
    <property type="match status" value="2"/>
</dbReference>
<keyword evidence="3" id="KW-0548">Nucleotidyltransferase</keyword>
<dbReference type="GO" id="GO:0003964">
    <property type="term" value="F:RNA-directed DNA polymerase activity"/>
    <property type="evidence" value="ECO:0007669"/>
    <property type="project" value="UniProtKB-KW"/>
</dbReference>
<name>A0A6L2JW74_TANCI</name>
<proteinExistence type="predicted"/>